<dbReference type="Ensembl" id="ENSOANT00000006891.2">
    <property type="protein sequence ID" value="ENSOANP00000006889.2"/>
    <property type="gene ID" value="ENSOANG00000019560.2"/>
</dbReference>
<keyword evidence="6 9" id="KW-1133">Transmembrane helix</keyword>
<evidence type="ECO:0000256" key="6">
    <source>
        <dbReference type="ARBA" id="ARBA00022989"/>
    </source>
</evidence>
<protein>
    <recommendedName>
        <fullName evidence="10">G-protein coupled receptors family 1 profile domain-containing protein</fullName>
    </recommendedName>
</protein>
<evidence type="ECO:0000256" key="2">
    <source>
        <dbReference type="ARBA" id="ARBA00022475"/>
    </source>
</evidence>
<keyword evidence="2" id="KW-1003">Cell membrane</keyword>
<evidence type="ECO:0000259" key="10">
    <source>
        <dbReference type="PROSITE" id="PS50262"/>
    </source>
</evidence>
<proteinExistence type="predicted"/>
<dbReference type="PRINTS" id="PR00237">
    <property type="entry name" value="GPCRRHODOPSN"/>
</dbReference>
<evidence type="ECO:0000313" key="12">
    <source>
        <dbReference type="Proteomes" id="UP000002279"/>
    </source>
</evidence>
<reference evidence="11" key="1">
    <citation type="submission" date="2025-08" db="UniProtKB">
        <authorList>
            <consortium name="Ensembl"/>
        </authorList>
    </citation>
    <scope>IDENTIFICATION</scope>
    <source>
        <strain evidence="11">Glennie</strain>
    </source>
</reference>
<feature type="domain" description="G-protein coupled receptors family 1 profile" evidence="10">
    <location>
        <begin position="37"/>
        <end position="271"/>
    </location>
</feature>
<dbReference type="FunCoup" id="F6S392">
    <property type="interactions" value="178"/>
</dbReference>
<evidence type="ECO:0000313" key="11">
    <source>
        <dbReference type="Ensembl" id="ENSOANP00000006889.2"/>
    </source>
</evidence>
<feature type="transmembrane region" description="Helical" evidence="9">
    <location>
        <begin position="21"/>
        <end position="44"/>
    </location>
</feature>
<feature type="transmembrane region" description="Helical" evidence="9">
    <location>
        <begin position="218"/>
        <end position="242"/>
    </location>
</feature>
<feature type="transmembrane region" description="Helical" evidence="9">
    <location>
        <begin position="254"/>
        <end position="273"/>
    </location>
</feature>
<evidence type="ECO:0000256" key="4">
    <source>
        <dbReference type="ARBA" id="ARBA00022692"/>
    </source>
</evidence>
<feature type="transmembrane region" description="Helical" evidence="9">
    <location>
        <begin position="56"/>
        <end position="75"/>
    </location>
</feature>
<reference evidence="11" key="2">
    <citation type="submission" date="2025-09" db="UniProtKB">
        <authorList>
            <consortium name="Ensembl"/>
        </authorList>
    </citation>
    <scope>IDENTIFICATION</scope>
    <source>
        <strain evidence="11">Glennie</strain>
    </source>
</reference>
<dbReference type="InterPro" id="IPR000276">
    <property type="entry name" value="GPCR_Rhodpsn"/>
</dbReference>
<dbReference type="FunFam" id="1.20.1070.10:FF:000268">
    <property type="entry name" value="Putative olfactory receptor 2I1"/>
    <property type="match status" value="1"/>
</dbReference>
<dbReference type="PRINTS" id="PR00245">
    <property type="entry name" value="OLFACTORYR"/>
</dbReference>
<dbReference type="PANTHER" id="PTHR26453">
    <property type="entry name" value="OLFACTORY RECEPTOR"/>
    <property type="match status" value="1"/>
</dbReference>
<feature type="transmembrane region" description="Helical" evidence="9">
    <location>
        <begin position="178"/>
        <end position="206"/>
    </location>
</feature>
<evidence type="ECO:0000256" key="5">
    <source>
        <dbReference type="ARBA" id="ARBA00022725"/>
    </source>
</evidence>
<keyword evidence="8" id="KW-0807">Transducer</keyword>
<dbReference type="GeneTree" id="ENSGT01150000286947"/>
<name>F6S392_ORNAN</name>
<dbReference type="Pfam" id="PF13853">
    <property type="entry name" value="7tm_4"/>
    <property type="match status" value="1"/>
</dbReference>
<dbReference type="Proteomes" id="UP000002279">
    <property type="component" value="Unplaced"/>
</dbReference>
<evidence type="ECO:0000256" key="3">
    <source>
        <dbReference type="ARBA" id="ARBA00022606"/>
    </source>
</evidence>
<dbReference type="HOGENOM" id="CLU_012526_0_1_1"/>
<keyword evidence="5" id="KW-0552">Olfaction</keyword>
<dbReference type="GO" id="GO:0050911">
    <property type="term" value="P:detection of chemical stimulus involved in sensory perception of smell"/>
    <property type="evidence" value="ECO:0000318"/>
    <property type="project" value="GO_Central"/>
</dbReference>
<keyword evidence="7 9" id="KW-0472">Membrane</keyword>
<organism evidence="11 12">
    <name type="scientific">Ornithorhynchus anatinus</name>
    <name type="common">Duckbill platypus</name>
    <dbReference type="NCBI Taxonomy" id="9258"/>
    <lineage>
        <taxon>Eukaryota</taxon>
        <taxon>Metazoa</taxon>
        <taxon>Chordata</taxon>
        <taxon>Craniata</taxon>
        <taxon>Vertebrata</taxon>
        <taxon>Euteleostomi</taxon>
        <taxon>Mammalia</taxon>
        <taxon>Monotremata</taxon>
        <taxon>Ornithorhynchidae</taxon>
        <taxon>Ornithorhynchus</taxon>
    </lineage>
</organism>
<keyword evidence="12" id="KW-1185">Reference proteome</keyword>
<comment type="subcellular location">
    <subcellularLocation>
        <location evidence="1">Cell membrane</location>
        <topology evidence="1">Multi-pass membrane protein</topology>
    </subcellularLocation>
</comment>
<dbReference type="GO" id="GO:0004930">
    <property type="term" value="F:G protein-coupled receptor activity"/>
    <property type="evidence" value="ECO:0007669"/>
    <property type="project" value="InterPro"/>
</dbReference>
<evidence type="ECO:0000256" key="9">
    <source>
        <dbReference type="SAM" id="Phobius"/>
    </source>
</evidence>
<accession>F6S392</accession>
<keyword evidence="4 9" id="KW-0812">Transmembrane</keyword>
<dbReference type="AlphaFoldDB" id="F6S392"/>
<evidence type="ECO:0000256" key="8">
    <source>
        <dbReference type="ARBA" id="ARBA00023224"/>
    </source>
</evidence>
<dbReference type="GO" id="GO:0004984">
    <property type="term" value="F:olfactory receptor activity"/>
    <property type="evidence" value="ECO:0000318"/>
    <property type="project" value="GO_Central"/>
</dbReference>
<dbReference type="InterPro" id="IPR017452">
    <property type="entry name" value="GPCR_Rhodpsn_7TM"/>
</dbReference>
<dbReference type="Gene3D" id="1.20.1070.10">
    <property type="entry name" value="Rhodopsin 7-helix transmembrane proteins"/>
    <property type="match status" value="1"/>
</dbReference>
<evidence type="ECO:0000256" key="7">
    <source>
        <dbReference type="ARBA" id="ARBA00023136"/>
    </source>
</evidence>
<keyword evidence="3" id="KW-0716">Sensory transduction</keyword>
<dbReference type="PROSITE" id="PS50262">
    <property type="entry name" value="G_PROTEIN_RECEP_F1_2"/>
    <property type="match status" value="1"/>
</dbReference>
<sequence>CGLGCRGFIFLGFSDQPHLEAVLFMFVLFFYLLSLLGNTAIMVVSHLDSCFHTAMYFFLNHLSFLNLCFYTILAPQTLVNLWGPKETITFGGCVVQLYVSLGLGSTECGLLALMALDLYTAVCQPLCYAMLMHPSLCRRLAALILCLPQCGHHHLDHFICEVPALIKLACMDTTISELVLFTLSILVGIVPLAFILVSYGFIAWAVMRVGSSEGRRMVFSTCFSHLLGMSIFYGTIIFMYLQPGGNYSQDQGKFVSLFYTMVTPTLNPIIYTLRNQEVKGALNKMVLGGFSLGRTEPDWGAP</sequence>
<dbReference type="GO" id="GO:0005886">
    <property type="term" value="C:plasma membrane"/>
    <property type="evidence" value="ECO:0000318"/>
    <property type="project" value="GO_Central"/>
</dbReference>
<dbReference type="SUPFAM" id="SSF81321">
    <property type="entry name" value="Family A G protein-coupled receptor-like"/>
    <property type="match status" value="1"/>
</dbReference>
<evidence type="ECO:0000256" key="1">
    <source>
        <dbReference type="ARBA" id="ARBA00004651"/>
    </source>
</evidence>
<dbReference type="InParanoid" id="F6S392"/>
<dbReference type="InterPro" id="IPR000725">
    <property type="entry name" value="Olfact_rcpt"/>
</dbReference>